<dbReference type="RefSeq" id="WP_058755328.1">
    <property type="nucleotide sequence ID" value="NZ_LDTB01000019.1"/>
</dbReference>
<dbReference type="PATRIC" id="fig|869719.3.peg.1023"/>
<keyword evidence="1" id="KW-0472">Membrane</keyword>
<keyword evidence="1" id="KW-0812">Transmembrane</keyword>
<dbReference type="EMBL" id="LDTB01000019">
    <property type="protein sequence ID" value="KTT73545.1"/>
    <property type="molecule type" value="Genomic_DNA"/>
</dbReference>
<keyword evidence="3" id="KW-1185">Reference proteome</keyword>
<proteinExistence type="predicted"/>
<feature type="transmembrane region" description="Helical" evidence="1">
    <location>
        <begin position="28"/>
        <end position="56"/>
    </location>
</feature>
<evidence type="ECO:0000256" key="1">
    <source>
        <dbReference type="SAM" id="Phobius"/>
    </source>
</evidence>
<keyword evidence="1" id="KW-1133">Transmembrane helix</keyword>
<evidence type="ECO:0000313" key="3">
    <source>
        <dbReference type="Proteomes" id="UP000074310"/>
    </source>
</evidence>
<name>A0A147I4T1_9SPHN</name>
<sequence length="63" mass="6492">MADFDSKVNEVRGTVKNTPGLGKSMAKWSALGAVVAIPLPVVGPIFGAIAGAAYAYRKGTKNK</sequence>
<dbReference type="AlphaFoldDB" id="A0A147I4T1"/>
<protein>
    <submittedName>
        <fullName evidence="2">Uncharacterized protein</fullName>
    </submittedName>
</protein>
<organism evidence="2 3">
    <name type="scientific">Sphingomonas endophytica</name>
    <dbReference type="NCBI Taxonomy" id="869719"/>
    <lineage>
        <taxon>Bacteria</taxon>
        <taxon>Pseudomonadati</taxon>
        <taxon>Pseudomonadota</taxon>
        <taxon>Alphaproteobacteria</taxon>
        <taxon>Sphingomonadales</taxon>
        <taxon>Sphingomonadaceae</taxon>
        <taxon>Sphingomonas</taxon>
    </lineage>
</organism>
<dbReference type="OrthoDB" id="7583330at2"/>
<comment type="caution">
    <text evidence="2">The sequence shown here is derived from an EMBL/GenBank/DDBJ whole genome shotgun (WGS) entry which is preliminary data.</text>
</comment>
<accession>A0A147I4T1</accession>
<evidence type="ECO:0000313" key="2">
    <source>
        <dbReference type="EMBL" id="KTT73545.1"/>
    </source>
</evidence>
<dbReference type="Proteomes" id="UP000074310">
    <property type="component" value="Unassembled WGS sequence"/>
</dbReference>
<gene>
    <name evidence="2" type="ORF">NS334_07370</name>
</gene>
<reference evidence="2 3" key="1">
    <citation type="journal article" date="2016" name="Front. Microbiol.">
        <title>Genomic Resource of Rice Seed Associated Bacteria.</title>
        <authorList>
            <person name="Midha S."/>
            <person name="Bansal K."/>
            <person name="Sharma S."/>
            <person name="Kumar N."/>
            <person name="Patil P.P."/>
            <person name="Chaudhry V."/>
            <person name="Patil P.B."/>
        </authorList>
    </citation>
    <scope>NUCLEOTIDE SEQUENCE [LARGE SCALE GENOMIC DNA]</scope>
    <source>
        <strain evidence="2 3">NS334</strain>
    </source>
</reference>